<keyword evidence="3" id="KW-1185">Reference proteome</keyword>
<sequence length="92" mass="10067">MSASGKQCRLTAGGISQGMHASTPRDGKRRQRQRSIKARDDKRGICASGKQRRPMARDIIQRLHTSNVACTHRPTDVGQQQAASAKACTHQT</sequence>
<dbReference type="AlphaFoldDB" id="A0A9J5ZH82"/>
<dbReference type="Proteomes" id="UP000824120">
    <property type="component" value="Chromosome 4"/>
</dbReference>
<feature type="region of interest" description="Disordered" evidence="1">
    <location>
        <begin position="1"/>
        <end position="53"/>
    </location>
</feature>
<evidence type="ECO:0000313" key="2">
    <source>
        <dbReference type="EMBL" id="KAG5610868.1"/>
    </source>
</evidence>
<gene>
    <name evidence="2" type="ORF">H5410_022149</name>
</gene>
<accession>A0A9J5ZH82</accession>
<protein>
    <submittedName>
        <fullName evidence="2">Uncharacterized protein</fullName>
    </submittedName>
</protein>
<comment type="caution">
    <text evidence="2">The sequence shown here is derived from an EMBL/GenBank/DDBJ whole genome shotgun (WGS) entry which is preliminary data.</text>
</comment>
<evidence type="ECO:0000256" key="1">
    <source>
        <dbReference type="SAM" id="MobiDB-lite"/>
    </source>
</evidence>
<reference evidence="2 3" key="1">
    <citation type="submission" date="2020-09" db="EMBL/GenBank/DDBJ databases">
        <title>De no assembly of potato wild relative species, Solanum commersonii.</title>
        <authorList>
            <person name="Cho K."/>
        </authorList>
    </citation>
    <scope>NUCLEOTIDE SEQUENCE [LARGE SCALE GENOMIC DNA]</scope>
    <source>
        <strain evidence="2">LZ3.2</strain>
        <tissue evidence="2">Leaf</tissue>
    </source>
</reference>
<evidence type="ECO:0000313" key="3">
    <source>
        <dbReference type="Proteomes" id="UP000824120"/>
    </source>
</evidence>
<feature type="compositionally biased region" description="Basic residues" evidence="1">
    <location>
        <begin position="27"/>
        <end position="36"/>
    </location>
</feature>
<name>A0A9J5ZH82_SOLCO</name>
<proteinExistence type="predicted"/>
<organism evidence="2 3">
    <name type="scientific">Solanum commersonii</name>
    <name type="common">Commerson's wild potato</name>
    <name type="synonym">Commerson's nightshade</name>
    <dbReference type="NCBI Taxonomy" id="4109"/>
    <lineage>
        <taxon>Eukaryota</taxon>
        <taxon>Viridiplantae</taxon>
        <taxon>Streptophyta</taxon>
        <taxon>Embryophyta</taxon>
        <taxon>Tracheophyta</taxon>
        <taxon>Spermatophyta</taxon>
        <taxon>Magnoliopsida</taxon>
        <taxon>eudicotyledons</taxon>
        <taxon>Gunneridae</taxon>
        <taxon>Pentapetalae</taxon>
        <taxon>asterids</taxon>
        <taxon>lamiids</taxon>
        <taxon>Solanales</taxon>
        <taxon>Solanaceae</taxon>
        <taxon>Solanoideae</taxon>
        <taxon>Solaneae</taxon>
        <taxon>Solanum</taxon>
    </lineage>
</organism>
<dbReference type="EMBL" id="JACXVP010000004">
    <property type="protein sequence ID" value="KAG5610868.1"/>
    <property type="molecule type" value="Genomic_DNA"/>
</dbReference>